<proteinExistence type="predicted"/>
<keyword evidence="4" id="KW-0408">Iron</keyword>
<dbReference type="OrthoDB" id="9759982at2"/>
<keyword evidence="1" id="KW-0004">4Fe-4S</keyword>
<dbReference type="InterPro" id="IPR036188">
    <property type="entry name" value="FAD/NAD-bd_sf"/>
</dbReference>
<evidence type="ECO:0000256" key="1">
    <source>
        <dbReference type="ARBA" id="ARBA00022485"/>
    </source>
</evidence>
<dbReference type="PANTHER" id="PTHR43498">
    <property type="entry name" value="FERREDOXIN:COB-COM HETERODISULFIDE REDUCTASE SUBUNIT A"/>
    <property type="match status" value="1"/>
</dbReference>
<evidence type="ECO:0000256" key="5">
    <source>
        <dbReference type="ARBA" id="ARBA00023014"/>
    </source>
</evidence>
<keyword evidence="3" id="KW-0560">Oxidoreductase</keyword>
<dbReference type="AlphaFoldDB" id="A0A3N1XBG3"/>
<protein>
    <submittedName>
        <fullName evidence="6">FAD dependent oxidoreductase</fullName>
    </submittedName>
</protein>
<keyword evidence="2" id="KW-0479">Metal-binding</keyword>
<dbReference type="Pfam" id="PF12831">
    <property type="entry name" value="FAD_oxidored"/>
    <property type="match status" value="1"/>
</dbReference>
<dbReference type="EMBL" id="RJVG01000014">
    <property type="protein sequence ID" value="ROR23431.1"/>
    <property type="molecule type" value="Genomic_DNA"/>
</dbReference>
<sequence length="449" mass="49083">MNSKYDVCIAGGGVAGCAAAIAAARNGAKTFLIEECGYLGGSLTLCGVGPMMTYFAGKNQIIKGIGEEIVSRLISKNGSCGHIKDTTGYVSYTTPFSSEILKLVLDEMMEEENVQVLFHTSVAKAFYEEGKIREIIVSNCDGISKIQGKIFIDATGDGDLAAMSGVLMTKGRKIDGQMQPMTMNVKYSNINIEKLKSYILEHIEEFPRLTGKEELIRSSEPMAVAGFSKQIKDAINRNELSIPREELLFFETNIPGEVIVNTTRVIGLDPTNAFDLTKAEQIGRKQCFELDRFLHNEIPGFEKAIMEYTGPKIGARSSRQLVGVYTLTAEDILSHRSFSTKICLSAYPIDIHNPSGAGTESAFLSDPNYSYELPYEILYSDKMDNMLVAGRCVSASFEAQAAIRTTPTVFALGQAAGTAAALCALQNKKVSEIDIRELQEKLMEQDVIL</sequence>
<evidence type="ECO:0000256" key="2">
    <source>
        <dbReference type="ARBA" id="ARBA00022723"/>
    </source>
</evidence>
<dbReference type="GO" id="GO:0016491">
    <property type="term" value="F:oxidoreductase activity"/>
    <property type="evidence" value="ECO:0007669"/>
    <property type="project" value="UniProtKB-KW"/>
</dbReference>
<evidence type="ECO:0000256" key="4">
    <source>
        <dbReference type="ARBA" id="ARBA00023004"/>
    </source>
</evidence>
<dbReference type="Gene3D" id="3.50.50.60">
    <property type="entry name" value="FAD/NAD(P)-binding domain"/>
    <property type="match status" value="1"/>
</dbReference>
<organism evidence="6 7">
    <name type="scientific">Mobilisporobacter senegalensis</name>
    <dbReference type="NCBI Taxonomy" id="1329262"/>
    <lineage>
        <taxon>Bacteria</taxon>
        <taxon>Bacillati</taxon>
        <taxon>Bacillota</taxon>
        <taxon>Clostridia</taxon>
        <taxon>Lachnospirales</taxon>
        <taxon>Lachnospiraceae</taxon>
        <taxon>Mobilisporobacter</taxon>
    </lineage>
</organism>
<name>A0A3N1XBG3_9FIRM</name>
<dbReference type="RefSeq" id="WP_123610728.1">
    <property type="nucleotide sequence ID" value="NZ_RJVG01000014.1"/>
</dbReference>
<dbReference type="GO" id="GO:0046872">
    <property type="term" value="F:metal ion binding"/>
    <property type="evidence" value="ECO:0007669"/>
    <property type="project" value="UniProtKB-KW"/>
</dbReference>
<dbReference type="GO" id="GO:0051539">
    <property type="term" value="F:4 iron, 4 sulfur cluster binding"/>
    <property type="evidence" value="ECO:0007669"/>
    <property type="project" value="UniProtKB-KW"/>
</dbReference>
<gene>
    <name evidence="6" type="ORF">EDD66_11438</name>
</gene>
<dbReference type="InterPro" id="IPR039650">
    <property type="entry name" value="HdrA-like"/>
</dbReference>
<dbReference type="Proteomes" id="UP000273083">
    <property type="component" value="Unassembled WGS sequence"/>
</dbReference>
<reference evidence="6 7" key="1">
    <citation type="submission" date="2018-11" db="EMBL/GenBank/DDBJ databases">
        <title>Genomic Encyclopedia of Type Strains, Phase IV (KMG-IV): sequencing the most valuable type-strain genomes for metagenomic binning, comparative biology and taxonomic classification.</title>
        <authorList>
            <person name="Goeker M."/>
        </authorList>
    </citation>
    <scope>NUCLEOTIDE SEQUENCE [LARGE SCALE GENOMIC DNA]</scope>
    <source>
        <strain evidence="6 7">DSM 26537</strain>
    </source>
</reference>
<dbReference type="PANTHER" id="PTHR43498:SF1">
    <property type="entry name" value="COB--COM HETERODISULFIDE REDUCTASE IRON-SULFUR SUBUNIT A"/>
    <property type="match status" value="1"/>
</dbReference>
<accession>A0A3N1XBG3</accession>
<keyword evidence="7" id="KW-1185">Reference proteome</keyword>
<comment type="caution">
    <text evidence="6">The sequence shown here is derived from an EMBL/GenBank/DDBJ whole genome shotgun (WGS) entry which is preliminary data.</text>
</comment>
<keyword evidence="5" id="KW-0411">Iron-sulfur</keyword>
<evidence type="ECO:0000256" key="3">
    <source>
        <dbReference type="ARBA" id="ARBA00023002"/>
    </source>
</evidence>
<evidence type="ECO:0000313" key="7">
    <source>
        <dbReference type="Proteomes" id="UP000273083"/>
    </source>
</evidence>
<dbReference type="PROSITE" id="PS51257">
    <property type="entry name" value="PROKAR_LIPOPROTEIN"/>
    <property type="match status" value="1"/>
</dbReference>
<dbReference type="SUPFAM" id="SSF51905">
    <property type="entry name" value="FAD/NAD(P)-binding domain"/>
    <property type="match status" value="1"/>
</dbReference>
<evidence type="ECO:0000313" key="6">
    <source>
        <dbReference type="EMBL" id="ROR23431.1"/>
    </source>
</evidence>